<comment type="caution">
    <text evidence="1">The sequence shown here is derived from an EMBL/GenBank/DDBJ whole genome shotgun (WGS) entry which is preliminary data.</text>
</comment>
<name>A0ABU4ZKM5_9HYPH</name>
<reference evidence="1 2" key="1">
    <citation type="submission" date="2023-08" db="EMBL/GenBank/DDBJ databases">
        <title>Implementing the SeqCode for naming new Mesorhizobium species isolated from Vachellia karroo root nodules.</title>
        <authorList>
            <person name="Van Lill M."/>
        </authorList>
    </citation>
    <scope>NUCLEOTIDE SEQUENCE [LARGE SCALE GENOMIC DNA]</scope>
    <source>
        <strain evidence="1 2">MSK 1335</strain>
    </source>
</reference>
<gene>
    <name evidence="1" type="ORF">RFM68_15645</name>
</gene>
<sequence>MTGHPTAAELALGNGQSIHLLARFDGVVYYTVEQDGYNVVATLATGAEG</sequence>
<keyword evidence="2" id="KW-1185">Reference proteome</keyword>
<organism evidence="1 2">
    <name type="scientific">Mesorhizobium montanum</name>
    <dbReference type="NCBI Taxonomy" id="3072323"/>
    <lineage>
        <taxon>Bacteria</taxon>
        <taxon>Pseudomonadati</taxon>
        <taxon>Pseudomonadota</taxon>
        <taxon>Alphaproteobacteria</taxon>
        <taxon>Hyphomicrobiales</taxon>
        <taxon>Phyllobacteriaceae</taxon>
        <taxon>Mesorhizobium</taxon>
    </lineage>
</organism>
<evidence type="ECO:0000313" key="2">
    <source>
        <dbReference type="Proteomes" id="UP001276840"/>
    </source>
</evidence>
<accession>A0ABU4ZKM5</accession>
<dbReference type="Proteomes" id="UP001276840">
    <property type="component" value="Unassembled WGS sequence"/>
</dbReference>
<proteinExistence type="predicted"/>
<dbReference type="EMBL" id="JAVIJF010000010">
    <property type="protein sequence ID" value="MDX8525938.1"/>
    <property type="molecule type" value="Genomic_DNA"/>
</dbReference>
<evidence type="ECO:0000313" key="1">
    <source>
        <dbReference type="EMBL" id="MDX8525938.1"/>
    </source>
</evidence>
<protein>
    <submittedName>
        <fullName evidence="1">Uncharacterized protein</fullName>
    </submittedName>
</protein>
<dbReference type="RefSeq" id="WP_320233950.1">
    <property type="nucleotide sequence ID" value="NZ_JAVIJF010000010.1"/>
</dbReference>